<dbReference type="EMBL" id="PFAK01000051">
    <property type="protein sequence ID" value="PIR96057.1"/>
    <property type="molecule type" value="Genomic_DNA"/>
</dbReference>
<keyword evidence="1" id="KW-0472">Membrane</keyword>
<feature type="transmembrane region" description="Helical" evidence="1">
    <location>
        <begin position="7"/>
        <end position="24"/>
    </location>
</feature>
<dbReference type="Proteomes" id="UP000230922">
    <property type="component" value="Unassembled WGS sequence"/>
</dbReference>
<sequence length="61" mass="7114">MFKNLKILIYLVIILAIGFLYWFLPKYSFIQKNPGYCVNLTKNIYYCGNNAGLDKLFNVGK</sequence>
<accession>A0A2H0VAB8</accession>
<protein>
    <submittedName>
        <fullName evidence="2">Uncharacterized protein</fullName>
    </submittedName>
</protein>
<name>A0A2H0VAB8_9BACT</name>
<evidence type="ECO:0000256" key="1">
    <source>
        <dbReference type="SAM" id="Phobius"/>
    </source>
</evidence>
<organism evidence="2 3">
    <name type="scientific">Candidatus Doudnabacteria bacterium CG10_big_fil_rev_8_21_14_0_10_42_18</name>
    <dbReference type="NCBI Taxonomy" id="1974552"/>
    <lineage>
        <taxon>Bacteria</taxon>
        <taxon>Candidatus Doudnaibacteriota</taxon>
    </lineage>
</organism>
<keyword evidence="1" id="KW-1133">Transmembrane helix</keyword>
<evidence type="ECO:0000313" key="3">
    <source>
        <dbReference type="Proteomes" id="UP000230922"/>
    </source>
</evidence>
<dbReference type="AlphaFoldDB" id="A0A2H0VAB8"/>
<evidence type="ECO:0000313" key="2">
    <source>
        <dbReference type="EMBL" id="PIR96057.1"/>
    </source>
</evidence>
<keyword evidence="1" id="KW-0812">Transmembrane</keyword>
<gene>
    <name evidence="2" type="ORF">COT92_03220</name>
</gene>
<comment type="caution">
    <text evidence="2">The sequence shown here is derived from an EMBL/GenBank/DDBJ whole genome shotgun (WGS) entry which is preliminary data.</text>
</comment>
<reference evidence="3" key="1">
    <citation type="submission" date="2017-09" db="EMBL/GenBank/DDBJ databases">
        <title>Depth-based differentiation of microbial function through sediment-hosted aquifers and enrichment of novel symbionts in the deep terrestrial subsurface.</title>
        <authorList>
            <person name="Probst A.J."/>
            <person name="Ladd B."/>
            <person name="Jarett J.K."/>
            <person name="Geller-Mcgrath D.E."/>
            <person name="Sieber C.M.K."/>
            <person name="Emerson J.B."/>
            <person name="Anantharaman K."/>
            <person name="Thomas B.C."/>
            <person name="Malmstrom R."/>
            <person name="Stieglmeier M."/>
            <person name="Klingl A."/>
            <person name="Woyke T."/>
            <person name="Ryan C.M."/>
            <person name="Banfield J.F."/>
        </authorList>
    </citation>
    <scope>NUCLEOTIDE SEQUENCE [LARGE SCALE GENOMIC DNA]</scope>
</reference>
<proteinExistence type="predicted"/>